<dbReference type="InterPro" id="IPR013863">
    <property type="entry name" value="VID27_C"/>
</dbReference>
<feature type="domain" description="Vacuolar import/degradation Vid27 C-terminal" evidence="5">
    <location>
        <begin position="422"/>
        <end position="490"/>
    </location>
</feature>
<dbReference type="InterPro" id="IPR015943">
    <property type="entry name" value="WD40/YVTN_repeat-like_dom_sf"/>
</dbReference>
<dbReference type="PANTHER" id="PTHR19848:SF8">
    <property type="entry name" value="F-BOX AND WD REPEAT DOMAIN CONTAINING 7"/>
    <property type="match status" value="1"/>
</dbReference>
<dbReference type="InterPro" id="IPR036322">
    <property type="entry name" value="WD40_repeat_dom_sf"/>
</dbReference>
<gene>
    <name evidence="6" type="ORF">AM587_10012828</name>
</gene>
<reference evidence="6 7" key="1">
    <citation type="submission" date="2015-11" db="EMBL/GenBank/DDBJ databases">
        <title>Genomes and virulence difference between two physiological races of Phytophthora nicotianae.</title>
        <authorList>
            <person name="Liu H."/>
            <person name="Ma X."/>
            <person name="Yu H."/>
            <person name="Fang D."/>
            <person name="Li Y."/>
            <person name="Wang X."/>
            <person name="Wang W."/>
            <person name="Dong Y."/>
            <person name="Xiao B."/>
        </authorList>
    </citation>
    <scope>NUCLEOTIDE SEQUENCE [LARGE SCALE GENOMIC DNA]</scope>
    <source>
        <strain evidence="7">race 0</strain>
    </source>
</reference>
<dbReference type="Pfam" id="PF00400">
    <property type="entry name" value="WD40"/>
    <property type="match status" value="5"/>
</dbReference>
<feature type="repeat" description="WD" evidence="3">
    <location>
        <begin position="313"/>
        <end position="355"/>
    </location>
</feature>
<feature type="compositionally biased region" description="Basic and acidic residues" evidence="4">
    <location>
        <begin position="58"/>
        <end position="67"/>
    </location>
</feature>
<feature type="region of interest" description="Disordered" evidence="4">
    <location>
        <begin position="136"/>
        <end position="197"/>
    </location>
</feature>
<dbReference type="Proteomes" id="UP000052943">
    <property type="component" value="Unassembled WGS sequence"/>
</dbReference>
<evidence type="ECO:0000313" key="7">
    <source>
        <dbReference type="Proteomes" id="UP000052943"/>
    </source>
</evidence>
<sequence length="572" mass="63903">MWFGVAPPSPAHLTRKEAHLHRLERDKELENERHHVQQSPRRGHQAHNSLTSGSLSSRQREVHDKKTMVTPRRQTKRFREGTRGVDRSRDNSDKQQAKTRDHDLQPEHGDAHIIGKASGEELLQLMEGCQIGPAIANGDGVQRQQGQVRGSSREIEARFPGTLARELKSPQVLENQTDIPPLTSRTRRSSIHRATQSPRIDTDRFVEGNNSSREWSTAPAPFASLRPEHLVGHVASVCALVVHDDRFIVSCSVDGSVKVWSQVTYECLHTIYGHHDVVSCLDMNARWLVSGSHDNTLRLYDCTTSSFNLLHILTGHYGHVTQVRLPSSLPSIILSCSDDNTLRLWNAELGQLLYDLRAHHSRVTCFDAQPDHICSGAADGSVCFWDISSLGFNPEHCSDLPCIRIYYVHKTTVQCIVDMSNSKTTTELGSVVVTGSNDGSIQLFNTTNFAHLGRLDNVGSPIYATVSLSNGRLLCSTKDGRLLLYDNLIRPRARKAPAVLQLATKWISSLQVCGDLVACSSEEVLYIVDISRMCIALVFETQHSFITCTRWIHKHALITAGQDNVIKLWHIT</sequence>
<feature type="repeat" description="WD" evidence="3">
    <location>
        <begin position="271"/>
        <end position="301"/>
    </location>
</feature>
<protein>
    <submittedName>
        <fullName evidence="6">F-box/WD repeat-containing protein 7</fullName>
    </submittedName>
</protein>
<evidence type="ECO:0000313" key="6">
    <source>
        <dbReference type="EMBL" id="KUF83196.1"/>
    </source>
</evidence>
<dbReference type="PROSITE" id="PS50082">
    <property type="entry name" value="WD_REPEATS_2"/>
    <property type="match status" value="5"/>
</dbReference>
<dbReference type="EMBL" id="LNFO01003351">
    <property type="protein sequence ID" value="KUF83196.1"/>
    <property type="molecule type" value="Genomic_DNA"/>
</dbReference>
<name>A0A0W8CGJ3_PHYNI</name>
<dbReference type="PRINTS" id="PR00320">
    <property type="entry name" value="GPROTEINBRPT"/>
</dbReference>
<dbReference type="STRING" id="4790.A0A0W8CGJ3"/>
<dbReference type="PROSITE" id="PS50294">
    <property type="entry name" value="WD_REPEATS_REGION"/>
    <property type="match status" value="4"/>
</dbReference>
<evidence type="ECO:0000256" key="2">
    <source>
        <dbReference type="ARBA" id="ARBA00022737"/>
    </source>
</evidence>
<proteinExistence type="predicted"/>
<evidence type="ECO:0000256" key="3">
    <source>
        <dbReference type="PROSITE-ProRule" id="PRU00221"/>
    </source>
</evidence>
<dbReference type="InterPro" id="IPR001680">
    <property type="entry name" value="WD40_rpt"/>
</dbReference>
<dbReference type="Gene3D" id="2.130.10.10">
    <property type="entry name" value="YVTN repeat-like/Quinoprotein amine dehydrogenase"/>
    <property type="match status" value="2"/>
</dbReference>
<dbReference type="InterPro" id="IPR019775">
    <property type="entry name" value="WD40_repeat_CS"/>
</dbReference>
<feature type="region of interest" description="Disordered" evidence="4">
    <location>
        <begin position="31"/>
        <end position="109"/>
    </location>
</feature>
<dbReference type="SUPFAM" id="SSF50978">
    <property type="entry name" value="WD40 repeat-like"/>
    <property type="match status" value="1"/>
</dbReference>
<dbReference type="InterPro" id="IPR020472">
    <property type="entry name" value="WD40_PAC1"/>
</dbReference>
<accession>A0A0W8CGJ3</accession>
<feature type="compositionally biased region" description="Basic and acidic residues" evidence="4">
    <location>
        <begin position="77"/>
        <end position="109"/>
    </location>
</feature>
<dbReference type="Pfam" id="PF08553">
    <property type="entry name" value="VID27"/>
    <property type="match status" value="1"/>
</dbReference>
<dbReference type="OrthoDB" id="19711at2759"/>
<evidence type="ECO:0000256" key="1">
    <source>
        <dbReference type="ARBA" id="ARBA00022574"/>
    </source>
</evidence>
<feature type="repeat" description="WD" evidence="3">
    <location>
        <begin position="356"/>
        <end position="389"/>
    </location>
</feature>
<keyword evidence="2" id="KW-0677">Repeat</keyword>
<feature type="compositionally biased region" description="Low complexity" evidence="4">
    <location>
        <begin position="140"/>
        <end position="150"/>
    </location>
</feature>
<dbReference type="PANTHER" id="PTHR19848">
    <property type="entry name" value="WD40 REPEAT PROTEIN"/>
    <property type="match status" value="1"/>
</dbReference>
<dbReference type="SMART" id="SM00320">
    <property type="entry name" value="WD40"/>
    <property type="match status" value="8"/>
</dbReference>
<dbReference type="PROSITE" id="PS00678">
    <property type="entry name" value="WD_REPEATS_1"/>
    <property type="match status" value="1"/>
</dbReference>
<feature type="repeat" description="WD" evidence="3">
    <location>
        <begin position="557"/>
        <end position="572"/>
    </location>
</feature>
<keyword evidence="1 3" id="KW-0853">WD repeat</keyword>
<dbReference type="AlphaFoldDB" id="A0A0W8CGJ3"/>
<evidence type="ECO:0000259" key="5">
    <source>
        <dbReference type="Pfam" id="PF08553"/>
    </source>
</evidence>
<feature type="repeat" description="WD" evidence="3">
    <location>
        <begin position="230"/>
        <end position="270"/>
    </location>
</feature>
<evidence type="ECO:0000256" key="4">
    <source>
        <dbReference type="SAM" id="MobiDB-lite"/>
    </source>
</evidence>
<organism evidence="6 7">
    <name type="scientific">Phytophthora nicotianae</name>
    <name type="common">Potato buckeye rot agent</name>
    <name type="synonym">Phytophthora parasitica</name>
    <dbReference type="NCBI Taxonomy" id="4792"/>
    <lineage>
        <taxon>Eukaryota</taxon>
        <taxon>Sar</taxon>
        <taxon>Stramenopiles</taxon>
        <taxon>Oomycota</taxon>
        <taxon>Peronosporomycetes</taxon>
        <taxon>Peronosporales</taxon>
        <taxon>Peronosporaceae</taxon>
        <taxon>Phytophthora</taxon>
    </lineage>
</organism>
<comment type="caution">
    <text evidence="6">The sequence shown here is derived from an EMBL/GenBank/DDBJ whole genome shotgun (WGS) entry which is preliminary data.</text>
</comment>
<feature type="compositionally biased region" description="Polar residues" evidence="4">
    <location>
        <begin position="46"/>
        <end position="57"/>
    </location>
</feature>
<dbReference type="CDD" id="cd00200">
    <property type="entry name" value="WD40"/>
    <property type="match status" value="1"/>
</dbReference>